<dbReference type="InterPro" id="IPR001849">
    <property type="entry name" value="PH_domain"/>
</dbReference>
<dbReference type="PROSITE" id="PS50096">
    <property type="entry name" value="IQ"/>
    <property type="match status" value="2"/>
</dbReference>
<gene>
    <name evidence="3" type="ORF">AB1Y20_003358</name>
</gene>
<accession>A0AB34JE94</accession>
<evidence type="ECO:0000256" key="1">
    <source>
        <dbReference type="SAM" id="MobiDB-lite"/>
    </source>
</evidence>
<dbReference type="CDD" id="cd00821">
    <property type="entry name" value="PH"/>
    <property type="match status" value="2"/>
</dbReference>
<protein>
    <recommendedName>
        <fullName evidence="2">PH domain-containing protein</fullName>
    </recommendedName>
</protein>
<dbReference type="InterPro" id="IPR011993">
    <property type="entry name" value="PH-like_dom_sf"/>
</dbReference>
<dbReference type="AlphaFoldDB" id="A0AB34JE94"/>
<dbReference type="EMBL" id="JBGBPQ010000010">
    <property type="protein sequence ID" value="KAL1519091.1"/>
    <property type="molecule type" value="Genomic_DNA"/>
</dbReference>
<organism evidence="3 4">
    <name type="scientific">Prymnesium parvum</name>
    <name type="common">Toxic golden alga</name>
    <dbReference type="NCBI Taxonomy" id="97485"/>
    <lineage>
        <taxon>Eukaryota</taxon>
        <taxon>Haptista</taxon>
        <taxon>Haptophyta</taxon>
        <taxon>Prymnesiophyceae</taxon>
        <taxon>Prymnesiales</taxon>
        <taxon>Prymnesiaceae</taxon>
        <taxon>Prymnesium</taxon>
    </lineage>
</organism>
<keyword evidence="4" id="KW-1185">Reference proteome</keyword>
<evidence type="ECO:0000259" key="2">
    <source>
        <dbReference type="PROSITE" id="PS50003"/>
    </source>
</evidence>
<name>A0AB34JE94_PRYPA</name>
<evidence type="ECO:0000313" key="3">
    <source>
        <dbReference type="EMBL" id="KAL1519091.1"/>
    </source>
</evidence>
<dbReference type="InterPro" id="IPR000048">
    <property type="entry name" value="IQ_motif_EF-hand-BS"/>
</dbReference>
<proteinExistence type="predicted"/>
<dbReference type="Proteomes" id="UP001515480">
    <property type="component" value="Unassembled WGS sequence"/>
</dbReference>
<evidence type="ECO:0000313" key="4">
    <source>
        <dbReference type="Proteomes" id="UP001515480"/>
    </source>
</evidence>
<feature type="region of interest" description="Disordered" evidence="1">
    <location>
        <begin position="1"/>
        <end position="33"/>
    </location>
</feature>
<reference evidence="3 4" key="1">
    <citation type="journal article" date="2024" name="Science">
        <title>Giant polyketide synthase enzymes in the biosynthesis of giant marine polyether toxins.</title>
        <authorList>
            <person name="Fallon T.R."/>
            <person name="Shende V.V."/>
            <person name="Wierzbicki I.H."/>
            <person name="Pendleton A.L."/>
            <person name="Watervoot N.F."/>
            <person name="Auber R.P."/>
            <person name="Gonzalez D.J."/>
            <person name="Wisecaver J.H."/>
            <person name="Moore B.S."/>
        </authorList>
    </citation>
    <scope>NUCLEOTIDE SEQUENCE [LARGE SCALE GENOMIC DNA]</scope>
    <source>
        <strain evidence="3 4">12B1</strain>
    </source>
</reference>
<dbReference type="SMART" id="SM00233">
    <property type="entry name" value="PH"/>
    <property type="match status" value="3"/>
</dbReference>
<dbReference type="PROSITE" id="PS50003">
    <property type="entry name" value="PH_DOMAIN"/>
    <property type="match status" value="1"/>
</dbReference>
<dbReference type="SUPFAM" id="SSF50729">
    <property type="entry name" value="PH domain-like"/>
    <property type="match status" value="1"/>
</dbReference>
<feature type="domain" description="PH" evidence="2">
    <location>
        <begin position="67"/>
        <end position="177"/>
    </location>
</feature>
<dbReference type="Gene3D" id="2.30.29.30">
    <property type="entry name" value="Pleckstrin-homology domain (PH domain)/Phosphotyrosine-binding domain (PTB)"/>
    <property type="match status" value="2"/>
</dbReference>
<sequence>MATDGVNAELQQEAPRGESPLAPHARTAPAESFEQTAHSARLSFLSSRKLQHSAQPHASVLPAGALQADIRGWLSKEKVGATLPYRWQLRYFTFHAPTKSLRYYGVGEGREARLTLRGEAVVRGARRLGAPRLFALDVEAERLGRKAVGVRQLPLVVCARTEDERELWVDGVRRAVEEKAAEESEPAEDDSARAEAAAVVVQAAVRGREARRRVGAEAAAAASERQAAAASRLQAAARARAAAVRLAAARRAAARLQAAERGRRARQAAREARPLLVATMSKRSPRFPHFWQERLFEFRVAGATLTYYAMERKAEGMEKKGEVSVCSLRVVDGGFSLTVKGHSRDDGTDTDGEREMRLRVKDSATLRDWARNVQAVLQGERPPLLLEKRAQARREPLARASLEQAEPLASTQSDVVPASPAEMMGGALAKVVPFVSPLKAWMMLQVSTEELAPRWVEIDETSCRITHFVQGAEGLEKRGEAVILAVRCEEMPPEIVVTILIEAATDVEWRESIPLGQTELRLRPANEAVQMKWVARVDAALTAKEERGLRKAVSTDLMGAAATLDADEKEEKCACGDGCLFGAVQGKERGHSHASADSTAYECMTLAAALEVMEEAEDLIRADARYSYTAIDPDIEEKLAAERSELAAPAVAVAAELWDAAIFGVMDLLSKESEAAPALAEVVMAEELEEVKEVEASLTTLASDDSVDDPALGHGGFLIKVGHGYTHPPKKCYFVFDQSNGAVYYYKSQKDGLLGTNVLGKLEEVVDVRDVPDKPFEFYFVSMARCELHVRALKLADKETWRSQCMQARRVPN</sequence>
<comment type="caution">
    <text evidence="3">The sequence shown here is derived from an EMBL/GenBank/DDBJ whole genome shotgun (WGS) entry which is preliminary data.</text>
</comment>
<dbReference type="SMART" id="SM00015">
    <property type="entry name" value="IQ"/>
    <property type="match status" value="2"/>
</dbReference>